<feature type="compositionally biased region" description="Acidic residues" evidence="1">
    <location>
        <begin position="71"/>
        <end position="80"/>
    </location>
</feature>
<dbReference type="Proteomes" id="UP001596413">
    <property type="component" value="Unassembled WGS sequence"/>
</dbReference>
<proteinExistence type="predicted"/>
<sequence>MTILTTADWSPEQREEHLQAVMNSGWSRIHPPLLPFLLVVVGLEGSPFTREGLFPFLRRGSDPQDALDASCWDDEDENDDPQEAAALATARAATDGYAAHFGLPPLRTVNDLIDLLVAAGAVQELPDEGGVPHLHPAQPFPVPQDVLPLAEEEAAIQRKLRIEAAYEGDSYRIIDLFDSRGARHSEIRTSLGRLARIIDGNAYDARQALQILLDAGDFTASVDLEGLAEHKVFRVRCDWEEFDSGRIHIHGVNDQGQLVIDMPKDLELDRGR</sequence>
<organism evidence="2 3">
    <name type="scientific">Streptomyces polyrhachis</name>
    <dbReference type="NCBI Taxonomy" id="1282885"/>
    <lineage>
        <taxon>Bacteria</taxon>
        <taxon>Bacillati</taxon>
        <taxon>Actinomycetota</taxon>
        <taxon>Actinomycetes</taxon>
        <taxon>Kitasatosporales</taxon>
        <taxon>Streptomycetaceae</taxon>
        <taxon>Streptomyces</taxon>
    </lineage>
</organism>
<dbReference type="InterPro" id="IPR046105">
    <property type="entry name" value="DUF6042"/>
</dbReference>
<reference evidence="3" key="1">
    <citation type="journal article" date="2019" name="Int. J. Syst. Evol. Microbiol.">
        <title>The Global Catalogue of Microorganisms (GCM) 10K type strain sequencing project: providing services to taxonomists for standard genome sequencing and annotation.</title>
        <authorList>
            <consortium name="The Broad Institute Genomics Platform"/>
            <consortium name="The Broad Institute Genome Sequencing Center for Infectious Disease"/>
            <person name="Wu L."/>
            <person name="Ma J."/>
        </authorList>
    </citation>
    <scope>NUCLEOTIDE SEQUENCE [LARGE SCALE GENOMIC DNA]</scope>
    <source>
        <strain evidence="3">CGMCC 1.13681</strain>
    </source>
</reference>
<protein>
    <submittedName>
        <fullName evidence="2">DUF6042 family protein</fullName>
    </submittedName>
</protein>
<evidence type="ECO:0000256" key="1">
    <source>
        <dbReference type="SAM" id="MobiDB-lite"/>
    </source>
</evidence>
<keyword evidence="3" id="KW-1185">Reference proteome</keyword>
<evidence type="ECO:0000313" key="3">
    <source>
        <dbReference type="Proteomes" id="UP001596413"/>
    </source>
</evidence>
<comment type="caution">
    <text evidence="2">The sequence shown here is derived from an EMBL/GenBank/DDBJ whole genome shotgun (WGS) entry which is preliminary data.</text>
</comment>
<name>A0ABW2GJC5_9ACTN</name>
<dbReference type="RefSeq" id="WP_386417554.1">
    <property type="nucleotide sequence ID" value="NZ_JBHSZO010000039.1"/>
</dbReference>
<accession>A0ABW2GJC5</accession>
<dbReference type="Pfam" id="PF19508">
    <property type="entry name" value="DUF6042"/>
    <property type="match status" value="1"/>
</dbReference>
<dbReference type="EMBL" id="JBHSZO010000039">
    <property type="protein sequence ID" value="MFC7220700.1"/>
    <property type="molecule type" value="Genomic_DNA"/>
</dbReference>
<feature type="region of interest" description="Disordered" evidence="1">
    <location>
        <begin position="61"/>
        <end position="80"/>
    </location>
</feature>
<gene>
    <name evidence="2" type="ORF">ACFQLX_21430</name>
</gene>
<evidence type="ECO:0000313" key="2">
    <source>
        <dbReference type="EMBL" id="MFC7220700.1"/>
    </source>
</evidence>